<dbReference type="EMBL" id="JAFJYH010000229">
    <property type="protein sequence ID" value="KAG4415259.1"/>
    <property type="molecule type" value="Genomic_DNA"/>
</dbReference>
<comment type="caution">
    <text evidence="2">The sequence shown here is derived from an EMBL/GenBank/DDBJ whole genome shotgun (WGS) entry which is preliminary data.</text>
</comment>
<dbReference type="OrthoDB" id="6161812at2759"/>
<evidence type="ECO:0000313" key="3">
    <source>
        <dbReference type="Proteomes" id="UP000664132"/>
    </source>
</evidence>
<name>A0A8H7W8Y4_9HELO</name>
<dbReference type="PANTHER" id="PTHR35205">
    <property type="entry name" value="NB-ARC AND TPR DOMAIN PROTEIN"/>
    <property type="match status" value="1"/>
</dbReference>
<dbReference type="SMART" id="SM00028">
    <property type="entry name" value="TPR"/>
    <property type="match status" value="3"/>
</dbReference>
<dbReference type="InterPro" id="IPR002182">
    <property type="entry name" value="NB-ARC"/>
</dbReference>
<dbReference type="SUPFAM" id="SSF52540">
    <property type="entry name" value="P-loop containing nucleoside triphosphate hydrolases"/>
    <property type="match status" value="1"/>
</dbReference>
<dbReference type="Pfam" id="PF13424">
    <property type="entry name" value="TPR_12"/>
    <property type="match status" value="1"/>
</dbReference>
<organism evidence="2 3">
    <name type="scientific">Cadophora malorum</name>
    <dbReference type="NCBI Taxonomy" id="108018"/>
    <lineage>
        <taxon>Eukaryota</taxon>
        <taxon>Fungi</taxon>
        <taxon>Dikarya</taxon>
        <taxon>Ascomycota</taxon>
        <taxon>Pezizomycotina</taxon>
        <taxon>Leotiomycetes</taxon>
        <taxon>Helotiales</taxon>
        <taxon>Ploettnerulaceae</taxon>
        <taxon>Cadophora</taxon>
    </lineage>
</organism>
<dbReference type="Gene3D" id="3.40.50.300">
    <property type="entry name" value="P-loop containing nucleotide triphosphate hydrolases"/>
    <property type="match status" value="1"/>
</dbReference>
<dbReference type="PANTHER" id="PTHR35205:SF1">
    <property type="entry name" value="ZU5 DOMAIN-CONTAINING PROTEIN"/>
    <property type="match status" value="1"/>
</dbReference>
<proteinExistence type="predicted"/>
<sequence length="908" mass="102649">MFFVKNLTPPQSGAFLLTNGCKGHENADAIKTWDDLANEIDAKVNSPTSTATMKRHIRRIQTFPRVLALLTHTFAASVIPSEVDFDVIWGLVYLSLKLSYTSPVGLRRVTDTLDNTRRKVVLFAGVLEACQKTNEARIATVDFLDPLLMILTDLVEYLTNLAEQSSGDNWQEVNDRIQSSLTTLETTVKHVNDLNNFSEANRELQIKNLVLRHALLPEDEEKGAFPVQRLPFRQNPKFYGRQLELEKILECLQPTGQSTFRTYTIYGRRGVGKTQIALQFGYTHISTYDAIFWIQCETSVTIRQSFNEVAVALNIPAADRPGQDEENLTAVQNWLKRTNKNWLLMYDNVQDERLMEPYWPHYGTSGAVLVTSRLYHNFIKEERRSGSTIKPFDSAQSWELLLGLLGDDWIASDRERNIAQSEVAAAKGLLRAADGNALAILLISLLLKGLSLGEFDIVSTYKVFKEQRKILPERLSKPRLEPERSLDALWEMVFMPLTKNARLLIAVLSWLSSDNIPMMILLPLSGAALDGKLSFCREDVDQPNSRDSCVNTVKPSSELERVIQELLDRDLIAKYDRILSIHRDVQEAMNYHDKEDLQSCFDTASRLIFEHFPKREKDETLYSQWGRCAELIDHVVSLRKGYSKHAGHLNGTAEFVMVLSNAAWYLYELGDYDGSIGMTENAAATHNNLGNLELAVGHVEKAVENYEHALGIWIKSPKCELLLANSYLCLGRAHWLKGDYSEALKNTEYSAELTGKAQGKDTGFMAHIQYAYGNIRFRQGQISLGIMPTHPLTAAAWYSLGCVEFACRNHDAALFDLEKSRVISALHSPTREDGPLVRTMWKKACVLENDPQHRYADEARELKRRAERLKEGLLLSGEGGAIPYADQNGSARDQEKGSYDALVPLFYR</sequence>
<protein>
    <recommendedName>
        <fullName evidence="1">NB-ARC domain-containing protein</fullName>
    </recommendedName>
</protein>
<evidence type="ECO:0000259" key="1">
    <source>
        <dbReference type="Pfam" id="PF00931"/>
    </source>
</evidence>
<dbReference type="Pfam" id="PF00931">
    <property type="entry name" value="NB-ARC"/>
    <property type="match status" value="1"/>
</dbReference>
<dbReference type="Gene3D" id="1.25.40.10">
    <property type="entry name" value="Tetratricopeptide repeat domain"/>
    <property type="match status" value="1"/>
</dbReference>
<dbReference type="AlphaFoldDB" id="A0A8H7W8Y4"/>
<dbReference type="SUPFAM" id="SSF48452">
    <property type="entry name" value="TPR-like"/>
    <property type="match status" value="1"/>
</dbReference>
<feature type="domain" description="NB-ARC" evidence="1">
    <location>
        <begin position="244"/>
        <end position="401"/>
    </location>
</feature>
<reference evidence="2" key="1">
    <citation type="submission" date="2021-02" db="EMBL/GenBank/DDBJ databases">
        <title>Genome sequence Cadophora malorum strain M34.</title>
        <authorList>
            <person name="Stefanovic E."/>
            <person name="Vu D."/>
            <person name="Scully C."/>
            <person name="Dijksterhuis J."/>
            <person name="Roader J."/>
            <person name="Houbraken J."/>
        </authorList>
    </citation>
    <scope>NUCLEOTIDE SEQUENCE</scope>
    <source>
        <strain evidence="2">M34</strain>
    </source>
</reference>
<dbReference type="InterPro" id="IPR011990">
    <property type="entry name" value="TPR-like_helical_dom_sf"/>
</dbReference>
<gene>
    <name evidence="2" type="ORF">IFR04_011616</name>
</gene>
<keyword evidence="3" id="KW-1185">Reference proteome</keyword>
<accession>A0A8H7W8Y4</accession>
<dbReference type="InterPro" id="IPR027417">
    <property type="entry name" value="P-loop_NTPase"/>
</dbReference>
<evidence type="ECO:0000313" key="2">
    <source>
        <dbReference type="EMBL" id="KAG4415259.1"/>
    </source>
</evidence>
<dbReference type="InterPro" id="IPR019734">
    <property type="entry name" value="TPR_rpt"/>
</dbReference>
<dbReference type="GO" id="GO:0043531">
    <property type="term" value="F:ADP binding"/>
    <property type="evidence" value="ECO:0007669"/>
    <property type="project" value="InterPro"/>
</dbReference>
<dbReference type="Proteomes" id="UP000664132">
    <property type="component" value="Unassembled WGS sequence"/>
</dbReference>